<evidence type="ECO:0000256" key="1">
    <source>
        <dbReference type="SAM" id="Phobius"/>
    </source>
</evidence>
<keyword evidence="1" id="KW-1133">Transmembrane helix</keyword>
<protein>
    <recommendedName>
        <fullName evidence="4">DUF2569 domain-containing protein</fullName>
    </recommendedName>
</protein>
<dbReference type="AlphaFoldDB" id="C3X3B3"/>
<dbReference type="eggNOG" id="ENOG502ZSZN">
    <property type="taxonomic scope" value="Bacteria"/>
</dbReference>
<gene>
    <name evidence="2" type="ORF">OFAG_00852</name>
</gene>
<keyword evidence="3" id="KW-1185">Reference proteome</keyword>
<feature type="transmembrane region" description="Helical" evidence="1">
    <location>
        <begin position="75"/>
        <end position="96"/>
    </location>
</feature>
<feature type="transmembrane region" description="Helical" evidence="1">
    <location>
        <begin position="108"/>
        <end position="128"/>
    </location>
</feature>
<comment type="caution">
    <text evidence="2">The sequence shown here is derived from an EMBL/GenBank/DDBJ whole genome shotgun (WGS) entry which is preliminary data.</text>
</comment>
<feature type="transmembrane region" description="Helical" evidence="1">
    <location>
        <begin position="30"/>
        <end position="52"/>
    </location>
</feature>
<evidence type="ECO:0000313" key="3">
    <source>
        <dbReference type="Proteomes" id="UP000003973"/>
    </source>
</evidence>
<dbReference type="Pfam" id="PF10754">
    <property type="entry name" value="DUF2569"/>
    <property type="match status" value="1"/>
</dbReference>
<proteinExistence type="predicted"/>
<dbReference type="InterPro" id="IPR019690">
    <property type="entry name" value="DUF2569"/>
</dbReference>
<keyword evidence="1" id="KW-0472">Membrane</keyword>
<keyword evidence="1" id="KW-0812">Transmembrane</keyword>
<feature type="transmembrane region" description="Helical" evidence="1">
    <location>
        <begin position="140"/>
        <end position="160"/>
    </location>
</feature>
<reference evidence="2" key="1">
    <citation type="submission" date="2011-10" db="EMBL/GenBank/DDBJ databases">
        <title>The Genome Sequence of Oxalobacter formigenes HOxBLS.</title>
        <authorList>
            <consortium name="The Broad Institute Genome Sequencing Platform"/>
            <person name="Earl A."/>
            <person name="Ward D."/>
            <person name="Feldgarden M."/>
            <person name="Gevers D."/>
            <person name="Allison M.J."/>
            <person name="Humphrey S."/>
            <person name="Young S.K."/>
            <person name="Zeng Q."/>
            <person name="Gargeya S."/>
            <person name="Fitzgerald M."/>
            <person name="Haas B."/>
            <person name="Abouelleil A."/>
            <person name="Alvarado L."/>
            <person name="Arachchi H.M."/>
            <person name="Berlin A."/>
            <person name="Brown A."/>
            <person name="Chapman S.B."/>
            <person name="Chen Z."/>
            <person name="Dunbar C."/>
            <person name="Freedman E."/>
            <person name="Gearin G."/>
            <person name="Goldberg J."/>
            <person name="Griggs A."/>
            <person name="Gujja S."/>
            <person name="Heiman D."/>
            <person name="Howarth C."/>
            <person name="Larson L."/>
            <person name="Lui A."/>
            <person name="MacDonald P.J.P."/>
            <person name="Montmayeur A."/>
            <person name="Murphy C."/>
            <person name="Neiman D."/>
            <person name="Pearson M."/>
            <person name="Priest M."/>
            <person name="Roberts A."/>
            <person name="Saif S."/>
            <person name="Shea T."/>
            <person name="Shenoy N."/>
            <person name="Sisk P."/>
            <person name="Stolte C."/>
            <person name="Sykes S."/>
            <person name="Wortman J."/>
            <person name="Nusbaum C."/>
            <person name="Birren B."/>
        </authorList>
    </citation>
    <scope>NUCLEOTIDE SEQUENCE [LARGE SCALE GENOMIC DNA]</scope>
    <source>
        <strain evidence="2">HOxBLS</strain>
    </source>
</reference>
<name>C3X3B3_9BURK</name>
<dbReference type="Proteomes" id="UP000003973">
    <property type="component" value="Unassembled WGS sequence"/>
</dbReference>
<evidence type="ECO:0000313" key="2">
    <source>
        <dbReference type="EMBL" id="EEO27699.1"/>
    </source>
</evidence>
<dbReference type="RefSeq" id="WP_005876878.1">
    <property type="nucleotide sequence ID" value="NZ_CABMNL010000001.1"/>
</dbReference>
<accession>C3X3B3</accession>
<organism evidence="2 3">
    <name type="scientific">Oxalobacter paraformigenes</name>
    <dbReference type="NCBI Taxonomy" id="556268"/>
    <lineage>
        <taxon>Bacteria</taxon>
        <taxon>Pseudomonadati</taxon>
        <taxon>Pseudomonadota</taxon>
        <taxon>Betaproteobacteria</taxon>
        <taxon>Burkholderiales</taxon>
        <taxon>Oxalobacteraceae</taxon>
        <taxon>Oxalobacter</taxon>
    </lineage>
</organism>
<dbReference type="EMBL" id="ACDP02000023">
    <property type="protein sequence ID" value="EEO27699.1"/>
    <property type="molecule type" value="Genomic_DNA"/>
</dbReference>
<evidence type="ECO:0008006" key="4">
    <source>
        <dbReference type="Google" id="ProtNLM"/>
    </source>
</evidence>
<dbReference type="HOGENOM" id="CLU_128174_0_0_4"/>
<sequence>MNMETDTPISPSPDRSGDPFPDAPKGVGGWLIFLIIVLSVLNPLANIGMLAAELRRVEQETPYLLQIPVFIHYKWFSWALVLICSAIGIAAGYMLWKKHVWKSVRQAIVAIWIMGPLATVFVALYIYMNFGSMAAEAGGEIIGSLIRSLLFAGIWTAYLLRSKRVRNTYVREAASPLAAH</sequence>